<evidence type="ECO:0000313" key="1">
    <source>
        <dbReference type="EMBL" id="QJA94725.1"/>
    </source>
</evidence>
<gene>
    <name evidence="1" type="ORF">MM415B03772_0004</name>
</gene>
<dbReference type="AlphaFoldDB" id="A0A6M3LPV8"/>
<organism evidence="1">
    <name type="scientific">viral metagenome</name>
    <dbReference type="NCBI Taxonomy" id="1070528"/>
    <lineage>
        <taxon>unclassified sequences</taxon>
        <taxon>metagenomes</taxon>
        <taxon>organismal metagenomes</taxon>
    </lineage>
</organism>
<name>A0A6M3LPV8_9ZZZZ</name>
<dbReference type="EMBL" id="MT143256">
    <property type="protein sequence ID" value="QJA94725.1"/>
    <property type="molecule type" value="Genomic_DNA"/>
</dbReference>
<accession>A0A6M3LPV8</accession>
<sequence length="291" mass="33519">MNEIRVEDVITKAIELLDKPRKQSVIEVTFGRLEKVVDQPLRDCRARVAYLVACYNRVHLLERFLASFSQSIPQEGDVFFLNDASDDPRVEEMLQGFNVEGLKKHVLHVDRGEKVVFLSSYKKMPSARAYNQLFKAALEVHEQTPFDFLTILDPDALMRPMWSQKLILTYRDAVKYHPEIGLFSAFNNENHPIYECKDSNVVFAGPVGKYRLRNGVNLQFMLTPEFFKGHHGFYEYEHSYSTKSSDLPKNEMLAAKGFKSMILVPSMLQHMGAYDSALPRRRSNELAGDFI</sequence>
<protein>
    <submittedName>
        <fullName evidence="1">Putative glycosyltransferase</fullName>
    </submittedName>
</protein>
<dbReference type="InterPro" id="IPR029044">
    <property type="entry name" value="Nucleotide-diphossugar_trans"/>
</dbReference>
<proteinExistence type="predicted"/>
<dbReference type="Gene3D" id="3.90.550.10">
    <property type="entry name" value="Spore Coat Polysaccharide Biosynthesis Protein SpsA, Chain A"/>
    <property type="match status" value="1"/>
</dbReference>
<keyword evidence="1" id="KW-0808">Transferase</keyword>
<reference evidence="1" key="1">
    <citation type="submission" date="2020-03" db="EMBL/GenBank/DDBJ databases">
        <title>The deep terrestrial virosphere.</title>
        <authorList>
            <person name="Holmfeldt K."/>
            <person name="Nilsson E."/>
            <person name="Simone D."/>
            <person name="Lopez-Fernandez M."/>
            <person name="Wu X."/>
            <person name="de Brujin I."/>
            <person name="Lundin D."/>
            <person name="Andersson A."/>
            <person name="Bertilsson S."/>
            <person name="Dopson M."/>
        </authorList>
    </citation>
    <scope>NUCLEOTIDE SEQUENCE</scope>
    <source>
        <strain evidence="1">MM415B03772</strain>
    </source>
</reference>
<dbReference type="SUPFAM" id="SSF53448">
    <property type="entry name" value="Nucleotide-diphospho-sugar transferases"/>
    <property type="match status" value="1"/>
</dbReference>
<dbReference type="GO" id="GO:0016740">
    <property type="term" value="F:transferase activity"/>
    <property type="evidence" value="ECO:0007669"/>
    <property type="project" value="UniProtKB-KW"/>
</dbReference>